<organism evidence="13 14">
    <name type="scientific">Natronospira proteinivora</name>
    <dbReference type="NCBI Taxonomy" id="1807133"/>
    <lineage>
        <taxon>Bacteria</taxon>
        <taxon>Pseudomonadati</taxon>
        <taxon>Pseudomonadota</taxon>
        <taxon>Gammaproteobacteria</taxon>
        <taxon>Natronospirales</taxon>
        <taxon>Natronospiraceae</taxon>
        <taxon>Natronospira</taxon>
    </lineage>
</organism>
<dbReference type="Gene3D" id="1.10.10.10">
    <property type="entry name" value="Winged helix-like DNA-binding domain superfamily/Winged helix DNA-binding domain"/>
    <property type="match status" value="1"/>
</dbReference>
<dbReference type="InterPro" id="IPR036388">
    <property type="entry name" value="WH-like_DNA-bd_sf"/>
</dbReference>
<evidence type="ECO:0000256" key="6">
    <source>
        <dbReference type="ARBA" id="ARBA00022571"/>
    </source>
</evidence>
<evidence type="ECO:0000256" key="7">
    <source>
        <dbReference type="ARBA" id="ARBA00023015"/>
    </source>
</evidence>
<evidence type="ECO:0000256" key="9">
    <source>
        <dbReference type="ARBA" id="ARBA00023163"/>
    </source>
</evidence>
<comment type="caution">
    <text evidence="13">The sequence shown here is derived from an EMBL/GenBank/DDBJ whole genome shotgun (WGS) entry which is preliminary data.</text>
</comment>
<dbReference type="InterPro" id="IPR036390">
    <property type="entry name" value="WH_DNA-bd_sf"/>
</dbReference>
<keyword evidence="8 10" id="KW-0238">DNA-binding</keyword>
<proteinExistence type="inferred from homology"/>
<dbReference type="SUPFAM" id="SSF46785">
    <property type="entry name" value="Winged helix' DNA-binding domain"/>
    <property type="match status" value="1"/>
</dbReference>
<comment type="subcellular location">
    <subcellularLocation>
        <location evidence="1 10">Cytoplasm</location>
    </subcellularLocation>
</comment>
<gene>
    <name evidence="10" type="primary">argR</name>
    <name evidence="13" type="ORF">J2T60_001783</name>
</gene>
<keyword evidence="7 10" id="KW-0805">Transcription regulation</keyword>
<evidence type="ECO:0000259" key="12">
    <source>
        <dbReference type="Pfam" id="PF02863"/>
    </source>
</evidence>
<dbReference type="PANTHER" id="PTHR34471">
    <property type="entry name" value="ARGININE REPRESSOR"/>
    <property type="match status" value="1"/>
</dbReference>
<dbReference type="RefSeq" id="WP_253448564.1">
    <property type="nucleotide sequence ID" value="NZ_JALJYF010000002.1"/>
</dbReference>
<evidence type="ECO:0000256" key="4">
    <source>
        <dbReference type="ARBA" id="ARBA00021148"/>
    </source>
</evidence>
<dbReference type="Pfam" id="PF02863">
    <property type="entry name" value="Arg_repressor_C"/>
    <property type="match status" value="1"/>
</dbReference>
<dbReference type="InterPro" id="IPR001669">
    <property type="entry name" value="Arg_repress"/>
</dbReference>
<dbReference type="PANTHER" id="PTHR34471:SF1">
    <property type="entry name" value="ARGININE REPRESSOR"/>
    <property type="match status" value="1"/>
</dbReference>
<evidence type="ECO:0000256" key="8">
    <source>
        <dbReference type="ARBA" id="ARBA00023125"/>
    </source>
</evidence>
<evidence type="ECO:0000313" key="14">
    <source>
        <dbReference type="Proteomes" id="UP001523550"/>
    </source>
</evidence>
<dbReference type="Gene3D" id="3.30.1360.40">
    <property type="match status" value="1"/>
</dbReference>
<evidence type="ECO:0000259" key="11">
    <source>
        <dbReference type="Pfam" id="PF01316"/>
    </source>
</evidence>
<dbReference type="SUPFAM" id="SSF55252">
    <property type="entry name" value="C-terminal domain of arginine repressor"/>
    <property type="match status" value="1"/>
</dbReference>
<evidence type="ECO:0000256" key="1">
    <source>
        <dbReference type="ARBA" id="ARBA00004496"/>
    </source>
</evidence>
<dbReference type="Pfam" id="PF01316">
    <property type="entry name" value="Arg_repressor"/>
    <property type="match status" value="1"/>
</dbReference>
<evidence type="ECO:0000256" key="2">
    <source>
        <dbReference type="ARBA" id="ARBA00005040"/>
    </source>
</evidence>
<comment type="function">
    <text evidence="10">Regulates arginine biosynthesis genes.</text>
</comment>
<evidence type="ECO:0000256" key="3">
    <source>
        <dbReference type="ARBA" id="ARBA00008316"/>
    </source>
</evidence>
<keyword evidence="10" id="KW-0678">Repressor</keyword>
<feature type="domain" description="Arginine repressor C-terminal" evidence="12">
    <location>
        <begin position="75"/>
        <end position="128"/>
    </location>
</feature>
<dbReference type="PRINTS" id="PR01467">
    <property type="entry name" value="ARGREPRESSOR"/>
</dbReference>
<keyword evidence="5 10" id="KW-0963">Cytoplasm</keyword>
<dbReference type="EMBL" id="JALJYF010000002">
    <property type="protein sequence ID" value="MCP1727783.1"/>
    <property type="molecule type" value="Genomic_DNA"/>
</dbReference>
<comment type="pathway">
    <text evidence="2 10">Amino-acid biosynthesis; L-arginine biosynthesis [regulation].</text>
</comment>
<feature type="domain" description="Arginine repressor DNA-binding" evidence="11">
    <location>
        <begin position="5"/>
        <end position="51"/>
    </location>
</feature>
<dbReference type="HAMAP" id="MF_00173">
    <property type="entry name" value="Arg_repressor"/>
    <property type="match status" value="1"/>
</dbReference>
<dbReference type="InterPro" id="IPR036251">
    <property type="entry name" value="Arg_repress_C_sf"/>
</dbReference>
<dbReference type="InterPro" id="IPR020899">
    <property type="entry name" value="Arg_repress_C"/>
</dbReference>
<evidence type="ECO:0000313" key="13">
    <source>
        <dbReference type="EMBL" id="MCP1727783.1"/>
    </source>
</evidence>
<protein>
    <recommendedName>
        <fullName evidence="4 10">Arginine repressor</fullName>
    </recommendedName>
</protein>
<keyword evidence="9 10" id="KW-0804">Transcription</keyword>
<evidence type="ECO:0000256" key="10">
    <source>
        <dbReference type="HAMAP-Rule" id="MF_00173"/>
    </source>
</evidence>
<reference evidence="13 14" key="1">
    <citation type="submission" date="2022-03" db="EMBL/GenBank/DDBJ databases">
        <title>Genomic Encyclopedia of Type Strains, Phase III (KMG-III): the genomes of soil and plant-associated and newly described type strains.</title>
        <authorList>
            <person name="Whitman W."/>
        </authorList>
    </citation>
    <scope>NUCLEOTIDE SEQUENCE [LARGE SCALE GENOMIC DNA]</scope>
    <source>
        <strain evidence="13 14">BSker1</strain>
    </source>
</reference>
<keyword evidence="14" id="KW-1185">Reference proteome</keyword>
<keyword evidence="10" id="KW-0028">Amino-acid biosynthesis</keyword>
<sequence length="135" mass="14805">MDIDQAILTIIEAEAIRDQATLLERLAEQGFELTQPTLSRHLGKLSIRKQNGRYRVTQEPVAVLPRIDLALVPPNLIVLKTDPGHGQMLALHLDKRQPAGMAGTVAGDDTIFIACDAGVSLETLRERVLDVFGRS</sequence>
<dbReference type="Proteomes" id="UP001523550">
    <property type="component" value="Unassembled WGS sequence"/>
</dbReference>
<comment type="similarity">
    <text evidence="3 10">Belongs to the ArgR family.</text>
</comment>
<accession>A0ABT1G8Y5</accession>
<name>A0ABT1G8Y5_9GAMM</name>
<dbReference type="InterPro" id="IPR020900">
    <property type="entry name" value="Arg_repress_DNA-bd"/>
</dbReference>
<evidence type="ECO:0000256" key="5">
    <source>
        <dbReference type="ARBA" id="ARBA00022490"/>
    </source>
</evidence>
<keyword evidence="6 10" id="KW-0055">Arginine biosynthesis</keyword>